<feature type="signal peptide" evidence="1">
    <location>
        <begin position="1"/>
        <end position="19"/>
    </location>
</feature>
<dbReference type="PROSITE" id="PS51257">
    <property type="entry name" value="PROKAR_LIPOPROTEIN"/>
    <property type="match status" value="1"/>
</dbReference>
<gene>
    <name evidence="2" type="ORF">CLV43_11468</name>
</gene>
<evidence type="ECO:0000313" key="3">
    <source>
        <dbReference type="Proteomes" id="UP000239494"/>
    </source>
</evidence>
<sequence>MRGRVLAVVVAVLVAGCTAAPGGTGSAGPAPVVLTKVELPAGSVPVVLAAAGDALLVGVRRDGQSVVPALLRRGADGAFTDVPLTAATPYGMLATWYSLAVDGDRVLAIGGERGGAHGNVRWSAWTGTTAGVSEKLQGFSVFGGWGAGELNDAVWTPAGPLLVGTWQSLKVGSDVAVWTADGDTWVRQSSAGTALENTPESLGFPLAATTTGPGVLVAGWRLAGGKQEPAVWRSTSGNTGWTAAALPDAGTTGAAVAVRCWDGACGASGWVDGKLAVWKVTDGAATRLSGAPPIAVGDRDRLAAPVDVDGRLTQFVADGGRVQVAQADGAGWTVRDVSGPSGAVTAVVRVGDVVYLVAGADDSSRTLWRVDAAALR</sequence>
<name>A0A2T0SP09_9PSEU</name>
<accession>A0A2T0SP09</accession>
<dbReference type="OrthoDB" id="3731377at2"/>
<organism evidence="2 3">
    <name type="scientific">Umezawaea tangerina</name>
    <dbReference type="NCBI Taxonomy" id="84725"/>
    <lineage>
        <taxon>Bacteria</taxon>
        <taxon>Bacillati</taxon>
        <taxon>Actinomycetota</taxon>
        <taxon>Actinomycetes</taxon>
        <taxon>Pseudonocardiales</taxon>
        <taxon>Pseudonocardiaceae</taxon>
        <taxon>Umezawaea</taxon>
    </lineage>
</organism>
<dbReference type="Proteomes" id="UP000239494">
    <property type="component" value="Unassembled WGS sequence"/>
</dbReference>
<dbReference type="RefSeq" id="WP_146175058.1">
    <property type="nucleotide sequence ID" value="NZ_PVTF01000014.1"/>
</dbReference>
<dbReference type="AlphaFoldDB" id="A0A2T0SP09"/>
<reference evidence="2 3" key="1">
    <citation type="submission" date="2018-03" db="EMBL/GenBank/DDBJ databases">
        <title>Genomic Encyclopedia of Archaeal and Bacterial Type Strains, Phase II (KMG-II): from individual species to whole genera.</title>
        <authorList>
            <person name="Goeker M."/>
        </authorList>
    </citation>
    <scope>NUCLEOTIDE SEQUENCE [LARGE SCALE GENOMIC DNA]</scope>
    <source>
        <strain evidence="2 3">DSM 44720</strain>
    </source>
</reference>
<evidence type="ECO:0000313" key="2">
    <source>
        <dbReference type="EMBL" id="PRY35150.1"/>
    </source>
</evidence>
<feature type="chain" id="PRO_5038662264" evidence="1">
    <location>
        <begin position="20"/>
        <end position="376"/>
    </location>
</feature>
<keyword evidence="1" id="KW-0732">Signal</keyword>
<proteinExistence type="predicted"/>
<keyword evidence="3" id="KW-1185">Reference proteome</keyword>
<comment type="caution">
    <text evidence="2">The sequence shown here is derived from an EMBL/GenBank/DDBJ whole genome shotgun (WGS) entry which is preliminary data.</text>
</comment>
<evidence type="ECO:0000256" key="1">
    <source>
        <dbReference type="SAM" id="SignalP"/>
    </source>
</evidence>
<protein>
    <submittedName>
        <fullName evidence="2">Uncharacterized protein</fullName>
    </submittedName>
</protein>
<dbReference type="EMBL" id="PVTF01000014">
    <property type="protein sequence ID" value="PRY35150.1"/>
    <property type="molecule type" value="Genomic_DNA"/>
</dbReference>